<proteinExistence type="predicted"/>
<name>A0A5D4H1F3_9HYPH</name>
<dbReference type="InterPro" id="IPR041304">
    <property type="entry name" value="AbiTii"/>
</dbReference>
<dbReference type="OrthoDB" id="6360084at2"/>
<dbReference type="Proteomes" id="UP000323258">
    <property type="component" value="Unassembled WGS sequence"/>
</dbReference>
<dbReference type="AlphaFoldDB" id="A0A5D4H1F3"/>
<accession>A0A5D4H1F3</accession>
<dbReference type="Pfam" id="PF18864">
    <property type="entry name" value="AbiTii"/>
    <property type="match status" value="1"/>
</dbReference>
<reference evidence="2 3" key="2">
    <citation type="submission" date="2019-09" db="EMBL/GenBank/DDBJ databases">
        <title>Mesorhizobium sp. MaA-C15 isolated from Microcystis aeruginosa.</title>
        <authorList>
            <person name="Jeong S.E."/>
            <person name="Jin H.M."/>
            <person name="Jeon C.O."/>
        </authorList>
    </citation>
    <scope>NUCLEOTIDE SEQUENCE [LARGE SCALE GENOMIC DNA]</scope>
    <source>
        <strain evidence="2 3">MaA-C15</strain>
    </source>
</reference>
<evidence type="ECO:0000259" key="1">
    <source>
        <dbReference type="Pfam" id="PF18864"/>
    </source>
</evidence>
<feature type="domain" description="AbiTii" evidence="1">
    <location>
        <begin position="3"/>
        <end position="184"/>
    </location>
</feature>
<sequence>MSKLIESIQHDAIDPTVRVSTLLRKVKLAAAKLQLPEVEEWVENELNGYKGKVPPYRQIRGSPRAFNPYNGWIPIGGDPKTVKAISTASTKQSVAAIEELITSTKSGDALQQPLPPEVINALNRNAEFGGFGDMAIFVGRADVAAILDVVRNKVLDWAIALERRGITGEGMSFTAKEREEAKQVMANFTIGSIGNFIGNMGSGNTSGDINTSDVSAPQILEVTNKIKAALPELERAGVDAVLLTATIEAIEQATARESTDKGKLQGLLTDARNALVGAAGNLTADGAVAAITGLIRGLGGGA</sequence>
<protein>
    <recommendedName>
        <fullName evidence="1">AbiTii domain-containing protein</fullName>
    </recommendedName>
</protein>
<reference evidence="2 3" key="1">
    <citation type="submission" date="2019-08" db="EMBL/GenBank/DDBJ databases">
        <authorList>
            <person name="Seo Y.L."/>
        </authorList>
    </citation>
    <scope>NUCLEOTIDE SEQUENCE [LARGE SCALE GENOMIC DNA]</scope>
    <source>
        <strain evidence="2 3">MaA-C15</strain>
    </source>
</reference>
<comment type="caution">
    <text evidence="2">The sequence shown here is derived from an EMBL/GenBank/DDBJ whole genome shotgun (WGS) entry which is preliminary data.</text>
</comment>
<dbReference type="RefSeq" id="WP_148913298.1">
    <property type="nucleotide sequence ID" value="NZ_VSZS01000054.1"/>
</dbReference>
<keyword evidence="3" id="KW-1185">Reference proteome</keyword>
<dbReference type="EMBL" id="VSZS01000054">
    <property type="protein sequence ID" value="TYR34881.1"/>
    <property type="molecule type" value="Genomic_DNA"/>
</dbReference>
<evidence type="ECO:0000313" key="2">
    <source>
        <dbReference type="EMBL" id="TYR34881.1"/>
    </source>
</evidence>
<gene>
    <name evidence="2" type="ORF">FY036_03410</name>
</gene>
<evidence type="ECO:0000313" key="3">
    <source>
        <dbReference type="Proteomes" id="UP000323258"/>
    </source>
</evidence>
<organism evidence="2 3">
    <name type="scientific">Neoaquamicrobium microcysteis</name>
    <dbReference type="NCBI Taxonomy" id="2682781"/>
    <lineage>
        <taxon>Bacteria</taxon>
        <taxon>Pseudomonadati</taxon>
        <taxon>Pseudomonadota</taxon>
        <taxon>Alphaproteobacteria</taxon>
        <taxon>Hyphomicrobiales</taxon>
        <taxon>Phyllobacteriaceae</taxon>
        <taxon>Neoaquamicrobium</taxon>
    </lineage>
</organism>